<dbReference type="PROSITE" id="PS51257">
    <property type="entry name" value="PROKAR_LIPOPROTEIN"/>
    <property type="match status" value="1"/>
</dbReference>
<feature type="signal peptide" evidence="1">
    <location>
        <begin position="1"/>
        <end position="25"/>
    </location>
</feature>
<comment type="caution">
    <text evidence="2">The sequence shown here is derived from an EMBL/GenBank/DDBJ whole genome shotgun (WGS) entry which is preliminary data.</text>
</comment>
<keyword evidence="3" id="KW-1185">Reference proteome</keyword>
<dbReference type="RefSeq" id="WP_088709178.1">
    <property type="nucleotide sequence ID" value="NZ_LSTO01000001.1"/>
</dbReference>
<evidence type="ECO:0000313" key="3">
    <source>
        <dbReference type="Proteomes" id="UP000197535"/>
    </source>
</evidence>
<accession>A0A254TLY9</accession>
<name>A0A254TLY9_9BURK</name>
<evidence type="ECO:0000256" key="1">
    <source>
        <dbReference type="SAM" id="SignalP"/>
    </source>
</evidence>
<reference evidence="2 3" key="1">
    <citation type="submission" date="2016-02" db="EMBL/GenBank/DDBJ databases">
        <authorList>
            <person name="Wen L."/>
            <person name="He K."/>
            <person name="Yang H."/>
        </authorList>
    </citation>
    <scope>NUCLEOTIDE SEQUENCE [LARGE SCALE GENOMIC DNA]</scope>
    <source>
        <strain evidence="2 3">TSA40</strain>
    </source>
</reference>
<dbReference type="Proteomes" id="UP000197535">
    <property type="component" value="Unassembled WGS sequence"/>
</dbReference>
<dbReference type="OrthoDB" id="8770753at2"/>
<sequence length="373" mass="39056">MPRRLSFLAAAGAALILAACGGGSADIASNPSPATQLRPTVWTSEGRPFSSCSLSPGCSGNPYAPFFAYSTVAPPAGASLSGVVRFEVRGNELANVELLAGSGYLPRYGKFNITGDRTVAWMDLDTTRLPNGPVSMRVSAFNVPAGQPGAAEIVAMQARSWTINNAATMQPGFSANVVSAPADGATVSGITRLEIRGSGIVNAELLPASGYTPRLASFNVSADRTMAWVDLDTRSLPDGVKDVRISAYNVTEGQDGASEIVAMPARRWTVANGTGTFVAGVTMAPVHGEIVGGRVLLEVRGSGMRNVELLPASGYTPRLGVFNMELNGTYAWLEVDASVLAGRALRISVFDVPPGQPNAREIVAMPSREWVLR</sequence>
<proteinExistence type="predicted"/>
<gene>
    <name evidence="2" type="ORF">AYR66_25510</name>
</gene>
<feature type="chain" id="PRO_5013078219" evidence="1">
    <location>
        <begin position="26"/>
        <end position="373"/>
    </location>
</feature>
<organism evidence="2 3">
    <name type="scientific">Noviherbaspirillum denitrificans</name>
    <dbReference type="NCBI Taxonomy" id="1968433"/>
    <lineage>
        <taxon>Bacteria</taxon>
        <taxon>Pseudomonadati</taxon>
        <taxon>Pseudomonadota</taxon>
        <taxon>Betaproteobacteria</taxon>
        <taxon>Burkholderiales</taxon>
        <taxon>Oxalobacteraceae</taxon>
        <taxon>Noviherbaspirillum</taxon>
    </lineage>
</organism>
<keyword evidence="1" id="KW-0732">Signal</keyword>
<protein>
    <submittedName>
        <fullName evidence="2">Uncharacterized protein</fullName>
    </submittedName>
</protein>
<evidence type="ECO:0000313" key="2">
    <source>
        <dbReference type="EMBL" id="OWW22352.1"/>
    </source>
</evidence>
<dbReference type="EMBL" id="LSTO01000001">
    <property type="protein sequence ID" value="OWW22352.1"/>
    <property type="molecule type" value="Genomic_DNA"/>
</dbReference>
<dbReference type="AlphaFoldDB" id="A0A254TLY9"/>